<gene>
    <name evidence="1" type="ORF">MNBD_GAMMA04-1037</name>
</gene>
<dbReference type="AlphaFoldDB" id="A0A3B0WK71"/>
<evidence type="ECO:0000313" key="1">
    <source>
        <dbReference type="EMBL" id="VAW43954.1"/>
    </source>
</evidence>
<accession>A0A3B0WK71</accession>
<sequence>MKLTYSMQLSKLLLAIFVGGLSTQLSASEKVSSLKSITVTATREAEEVSKQALSIAKKSAEEVALDQVMFQKDLLNSIAGT</sequence>
<dbReference type="EMBL" id="UOFB01000011">
    <property type="protein sequence ID" value="VAW43954.1"/>
    <property type="molecule type" value="Genomic_DNA"/>
</dbReference>
<proteinExistence type="predicted"/>
<reference evidence="1" key="1">
    <citation type="submission" date="2018-06" db="EMBL/GenBank/DDBJ databases">
        <authorList>
            <person name="Zhirakovskaya E."/>
        </authorList>
    </citation>
    <scope>NUCLEOTIDE SEQUENCE</scope>
</reference>
<organism evidence="1">
    <name type="scientific">hydrothermal vent metagenome</name>
    <dbReference type="NCBI Taxonomy" id="652676"/>
    <lineage>
        <taxon>unclassified sequences</taxon>
        <taxon>metagenomes</taxon>
        <taxon>ecological metagenomes</taxon>
    </lineage>
</organism>
<name>A0A3B0WK71_9ZZZZ</name>
<protein>
    <submittedName>
        <fullName evidence="1">Uncharacterized protein</fullName>
    </submittedName>
</protein>